<keyword evidence="6" id="KW-0472">Membrane</keyword>
<dbReference type="PROSITE" id="PS00196">
    <property type="entry name" value="COPPER_BLUE"/>
    <property type="match status" value="1"/>
</dbReference>
<dbReference type="CDD" id="cd04216">
    <property type="entry name" value="Phytocyanin"/>
    <property type="match status" value="1"/>
</dbReference>
<evidence type="ECO:0000313" key="10">
    <source>
        <dbReference type="Proteomes" id="UP000886595"/>
    </source>
</evidence>
<dbReference type="PANTHER" id="PTHR33021">
    <property type="entry name" value="BLUE COPPER PROTEIN"/>
    <property type="match status" value="1"/>
</dbReference>
<comment type="caution">
    <text evidence="9">The sequence shown here is derived from an EMBL/GenBank/DDBJ whole genome shotgun (WGS) entry which is preliminary data.</text>
</comment>
<dbReference type="Pfam" id="PF02298">
    <property type="entry name" value="Cu_bind_like"/>
    <property type="match status" value="1"/>
</dbReference>
<feature type="region of interest" description="Disordered" evidence="5">
    <location>
        <begin position="126"/>
        <end position="164"/>
    </location>
</feature>
<dbReference type="GO" id="GO:0098552">
    <property type="term" value="C:side of membrane"/>
    <property type="evidence" value="ECO:0007669"/>
    <property type="project" value="UniProtKB-KW"/>
</dbReference>
<dbReference type="SUPFAM" id="SSF49503">
    <property type="entry name" value="Cupredoxins"/>
    <property type="match status" value="1"/>
</dbReference>
<dbReference type="PANTHER" id="PTHR33021:SF396">
    <property type="entry name" value="PHYTOCYANIN DOMAIN-CONTAINING PROTEIN"/>
    <property type="match status" value="1"/>
</dbReference>
<keyword evidence="3" id="KW-0186">Copper</keyword>
<feature type="compositionally biased region" description="Low complexity" evidence="5">
    <location>
        <begin position="132"/>
        <end position="164"/>
    </location>
</feature>
<feature type="domain" description="Phytocyanin" evidence="8">
    <location>
        <begin position="24"/>
        <end position="124"/>
    </location>
</feature>
<dbReference type="InterPro" id="IPR028871">
    <property type="entry name" value="BlueCu_1_BS"/>
</dbReference>
<dbReference type="InterPro" id="IPR039391">
    <property type="entry name" value="Phytocyanin-like"/>
</dbReference>
<evidence type="ECO:0000256" key="7">
    <source>
        <dbReference type="SAM" id="SignalP"/>
    </source>
</evidence>
<keyword evidence="1" id="KW-0336">GPI-anchor</keyword>
<proteinExistence type="predicted"/>
<sequence length="188" mass="19170">MTMQAALVILVFIGLLAVKTTLAAQHEIGGKQGWDQSVDFDSWSSDKSFKVGDQLGTFKYSSLHSVVELGSETAYKSCDLGTPVNSLSSGNDVVKLSKTGTRYFACGTPGHCQSGMKVKVNVVSADSTAVPSPGSDSSSGEDSGDSSGSDSGSSTGSGSHSSSGQGIRASIGYILAVGSLVIGLVWAF</sequence>
<keyword evidence="4" id="KW-0325">Glycoprotein</keyword>
<evidence type="ECO:0000256" key="2">
    <source>
        <dbReference type="ARBA" id="ARBA00022723"/>
    </source>
</evidence>
<dbReference type="InterPro" id="IPR008972">
    <property type="entry name" value="Cupredoxin"/>
</dbReference>
<dbReference type="PROSITE" id="PS51485">
    <property type="entry name" value="PHYTOCYANIN"/>
    <property type="match status" value="1"/>
</dbReference>
<dbReference type="EMBL" id="JAAMPC010000014">
    <property type="protein sequence ID" value="KAG2264237.1"/>
    <property type="molecule type" value="Genomic_DNA"/>
</dbReference>
<evidence type="ECO:0000313" key="9">
    <source>
        <dbReference type="EMBL" id="KAG2264237.1"/>
    </source>
</evidence>
<keyword evidence="6" id="KW-1133">Transmembrane helix</keyword>
<dbReference type="OrthoDB" id="2331100at2759"/>
<organism evidence="9 10">
    <name type="scientific">Brassica carinata</name>
    <name type="common">Ethiopian mustard</name>
    <name type="synonym">Abyssinian cabbage</name>
    <dbReference type="NCBI Taxonomy" id="52824"/>
    <lineage>
        <taxon>Eukaryota</taxon>
        <taxon>Viridiplantae</taxon>
        <taxon>Streptophyta</taxon>
        <taxon>Embryophyta</taxon>
        <taxon>Tracheophyta</taxon>
        <taxon>Spermatophyta</taxon>
        <taxon>Magnoliopsida</taxon>
        <taxon>eudicotyledons</taxon>
        <taxon>Gunneridae</taxon>
        <taxon>Pentapetalae</taxon>
        <taxon>rosids</taxon>
        <taxon>malvids</taxon>
        <taxon>Brassicales</taxon>
        <taxon>Brassicaceae</taxon>
        <taxon>Brassiceae</taxon>
        <taxon>Brassica</taxon>
    </lineage>
</organism>
<dbReference type="GO" id="GO:0005886">
    <property type="term" value="C:plasma membrane"/>
    <property type="evidence" value="ECO:0007669"/>
    <property type="project" value="TreeGrafter"/>
</dbReference>
<keyword evidence="10" id="KW-1185">Reference proteome</keyword>
<evidence type="ECO:0000256" key="4">
    <source>
        <dbReference type="ARBA" id="ARBA00023180"/>
    </source>
</evidence>
<keyword evidence="6" id="KW-0812">Transmembrane</keyword>
<dbReference type="Proteomes" id="UP000886595">
    <property type="component" value="Unassembled WGS sequence"/>
</dbReference>
<dbReference type="FunFam" id="2.60.40.420:FF:000003">
    <property type="entry name" value="Blue copper"/>
    <property type="match status" value="1"/>
</dbReference>
<evidence type="ECO:0000256" key="1">
    <source>
        <dbReference type="ARBA" id="ARBA00022622"/>
    </source>
</evidence>
<feature type="signal peptide" evidence="7">
    <location>
        <begin position="1"/>
        <end position="23"/>
    </location>
</feature>
<dbReference type="GO" id="GO:0046872">
    <property type="term" value="F:metal ion binding"/>
    <property type="evidence" value="ECO:0007669"/>
    <property type="project" value="UniProtKB-KW"/>
</dbReference>
<evidence type="ECO:0000256" key="6">
    <source>
        <dbReference type="SAM" id="Phobius"/>
    </source>
</evidence>
<feature type="chain" id="PRO_5036502251" description="Phytocyanin domain-containing protein" evidence="7">
    <location>
        <begin position="24"/>
        <end position="188"/>
    </location>
</feature>
<keyword evidence="1" id="KW-0449">Lipoprotein</keyword>
<keyword evidence="7" id="KW-0732">Signal</keyword>
<feature type="transmembrane region" description="Helical" evidence="6">
    <location>
        <begin position="170"/>
        <end position="187"/>
    </location>
</feature>
<evidence type="ECO:0000256" key="5">
    <source>
        <dbReference type="SAM" id="MobiDB-lite"/>
    </source>
</evidence>
<reference evidence="9 10" key="1">
    <citation type="submission" date="2020-02" db="EMBL/GenBank/DDBJ databases">
        <authorList>
            <person name="Ma Q."/>
            <person name="Huang Y."/>
            <person name="Song X."/>
            <person name="Pei D."/>
        </authorList>
    </citation>
    <scope>NUCLEOTIDE SEQUENCE [LARGE SCALE GENOMIC DNA]</scope>
    <source>
        <strain evidence="9">Sxm20200214</strain>
        <tissue evidence="9">Leaf</tissue>
    </source>
</reference>
<name>A0A8X7Q7J1_BRACI</name>
<evidence type="ECO:0000259" key="8">
    <source>
        <dbReference type="PROSITE" id="PS51485"/>
    </source>
</evidence>
<dbReference type="AlphaFoldDB" id="A0A8X7Q7J1"/>
<keyword evidence="2" id="KW-0479">Metal-binding</keyword>
<accession>A0A8X7Q7J1</accession>
<gene>
    <name evidence="9" type="ORF">Bca52824_071316</name>
</gene>
<dbReference type="InterPro" id="IPR003245">
    <property type="entry name" value="Phytocyanin_dom"/>
</dbReference>
<evidence type="ECO:0000256" key="3">
    <source>
        <dbReference type="ARBA" id="ARBA00023008"/>
    </source>
</evidence>
<dbReference type="Gene3D" id="2.60.40.420">
    <property type="entry name" value="Cupredoxins - blue copper proteins"/>
    <property type="match status" value="1"/>
</dbReference>
<protein>
    <recommendedName>
        <fullName evidence="8">Phytocyanin domain-containing protein</fullName>
    </recommendedName>
</protein>
<dbReference type="GO" id="GO:0009055">
    <property type="term" value="F:electron transfer activity"/>
    <property type="evidence" value="ECO:0007669"/>
    <property type="project" value="InterPro"/>
</dbReference>